<evidence type="ECO:0000313" key="2">
    <source>
        <dbReference type="Proteomes" id="UP000789342"/>
    </source>
</evidence>
<proteinExistence type="predicted"/>
<reference evidence="1" key="1">
    <citation type="submission" date="2021-06" db="EMBL/GenBank/DDBJ databases">
        <authorList>
            <person name="Kallberg Y."/>
            <person name="Tangrot J."/>
            <person name="Rosling A."/>
        </authorList>
    </citation>
    <scope>NUCLEOTIDE SEQUENCE</scope>
    <source>
        <strain evidence="1">CL551</strain>
    </source>
</reference>
<gene>
    <name evidence="1" type="ORF">AMORRO_LOCUS10052</name>
</gene>
<comment type="caution">
    <text evidence="1">The sequence shown here is derived from an EMBL/GenBank/DDBJ whole genome shotgun (WGS) entry which is preliminary data.</text>
</comment>
<sequence length="110" mass="11615">MVFTMPAPDLLRRDRQSITVTSPGAGPWKKGSLQSVSWWSTDIASDAIVVIEITDKSGNSVFKDTKSVGTGNIGFTVGDGWDSSSVFKATVSLQSNPSVLGTSGDFTITN</sequence>
<protein>
    <submittedName>
        <fullName evidence="1">8741_t:CDS:1</fullName>
    </submittedName>
</protein>
<keyword evidence="2" id="KW-1185">Reference proteome</keyword>
<accession>A0A9N9DUG6</accession>
<evidence type="ECO:0000313" key="1">
    <source>
        <dbReference type="EMBL" id="CAG8652961.1"/>
    </source>
</evidence>
<dbReference type="AlphaFoldDB" id="A0A9N9DUG6"/>
<dbReference type="EMBL" id="CAJVPV010010599">
    <property type="protein sequence ID" value="CAG8652961.1"/>
    <property type="molecule type" value="Genomic_DNA"/>
</dbReference>
<dbReference type="OrthoDB" id="2384680at2759"/>
<organism evidence="1 2">
    <name type="scientific">Acaulospora morrowiae</name>
    <dbReference type="NCBI Taxonomy" id="94023"/>
    <lineage>
        <taxon>Eukaryota</taxon>
        <taxon>Fungi</taxon>
        <taxon>Fungi incertae sedis</taxon>
        <taxon>Mucoromycota</taxon>
        <taxon>Glomeromycotina</taxon>
        <taxon>Glomeromycetes</taxon>
        <taxon>Diversisporales</taxon>
        <taxon>Acaulosporaceae</taxon>
        <taxon>Acaulospora</taxon>
    </lineage>
</organism>
<dbReference type="Proteomes" id="UP000789342">
    <property type="component" value="Unassembled WGS sequence"/>
</dbReference>
<name>A0A9N9DUG6_9GLOM</name>